<feature type="region of interest" description="Disordered" evidence="1">
    <location>
        <begin position="1"/>
        <end position="160"/>
    </location>
</feature>
<evidence type="ECO:0000256" key="1">
    <source>
        <dbReference type="SAM" id="MobiDB-lite"/>
    </source>
</evidence>
<organism evidence="2 3">
    <name type="scientific">Mugilogobius chulae</name>
    <name type="common">yellowstripe goby</name>
    <dbReference type="NCBI Taxonomy" id="88201"/>
    <lineage>
        <taxon>Eukaryota</taxon>
        <taxon>Metazoa</taxon>
        <taxon>Chordata</taxon>
        <taxon>Craniata</taxon>
        <taxon>Vertebrata</taxon>
        <taxon>Euteleostomi</taxon>
        <taxon>Actinopterygii</taxon>
        <taxon>Neopterygii</taxon>
        <taxon>Teleostei</taxon>
        <taxon>Neoteleostei</taxon>
        <taxon>Acanthomorphata</taxon>
        <taxon>Gobiaria</taxon>
        <taxon>Gobiiformes</taxon>
        <taxon>Gobioidei</taxon>
        <taxon>Gobiidae</taxon>
        <taxon>Gobionellinae</taxon>
        <taxon>Mugilogobius</taxon>
    </lineage>
</organism>
<dbReference type="AlphaFoldDB" id="A0AAW0P8X0"/>
<feature type="compositionally biased region" description="Polar residues" evidence="1">
    <location>
        <begin position="93"/>
        <end position="112"/>
    </location>
</feature>
<feature type="compositionally biased region" description="Low complexity" evidence="1">
    <location>
        <begin position="13"/>
        <end position="27"/>
    </location>
</feature>
<gene>
    <name evidence="2" type="ORF">WMY93_010569</name>
</gene>
<comment type="caution">
    <text evidence="2">The sequence shown here is derived from an EMBL/GenBank/DDBJ whole genome shotgun (WGS) entry which is preliminary data.</text>
</comment>
<dbReference type="EMBL" id="JBBPFD010000007">
    <property type="protein sequence ID" value="KAK7919285.1"/>
    <property type="molecule type" value="Genomic_DNA"/>
</dbReference>
<keyword evidence="3" id="KW-1185">Reference proteome</keyword>
<accession>A0AAW0P8X0</accession>
<protein>
    <submittedName>
        <fullName evidence="2">Uncharacterized protein</fullName>
    </submittedName>
</protein>
<evidence type="ECO:0000313" key="2">
    <source>
        <dbReference type="EMBL" id="KAK7919285.1"/>
    </source>
</evidence>
<reference evidence="3" key="1">
    <citation type="submission" date="2024-04" db="EMBL/GenBank/DDBJ databases">
        <title>Salinicola lusitanus LLJ914,a marine bacterium isolated from the Okinawa Trough.</title>
        <authorList>
            <person name="Li J."/>
        </authorList>
    </citation>
    <scope>NUCLEOTIDE SEQUENCE [LARGE SCALE GENOMIC DNA]</scope>
</reference>
<evidence type="ECO:0000313" key="3">
    <source>
        <dbReference type="Proteomes" id="UP001460270"/>
    </source>
</evidence>
<feature type="compositionally biased region" description="Polar residues" evidence="1">
    <location>
        <begin position="28"/>
        <end position="46"/>
    </location>
</feature>
<name>A0AAW0P8X0_9GOBI</name>
<proteinExistence type="predicted"/>
<sequence length="160" mass="17338">MAASLGSQCLTEAAAAASAVDPALASAHNNPQKPVETRGTTDNLSPTHRDPNQPPPKKIRAEERCVKPKKLLDDGSGKDKLKQPDLWNYSPVKASNSVPISAVGSHSSQAPTNAHKVLKQSDFFLHKTPKPNKKPTKDKHRSEKTARSRCHPKSTRPVTN</sequence>
<dbReference type="Proteomes" id="UP001460270">
    <property type="component" value="Unassembled WGS sequence"/>
</dbReference>
<feature type="compositionally biased region" description="Basic residues" evidence="1">
    <location>
        <begin position="127"/>
        <end position="139"/>
    </location>
</feature>
<feature type="compositionally biased region" description="Basic and acidic residues" evidence="1">
    <location>
        <begin position="59"/>
        <end position="83"/>
    </location>
</feature>
<feature type="compositionally biased region" description="Polar residues" evidence="1">
    <location>
        <begin position="1"/>
        <end position="10"/>
    </location>
</feature>